<accession>A0AAI9Z884</accession>
<evidence type="ECO:0000313" key="1">
    <source>
        <dbReference type="EMBL" id="KAK1536553.1"/>
    </source>
</evidence>
<proteinExistence type="predicted"/>
<dbReference type="Proteomes" id="UP001240678">
    <property type="component" value="Unassembled WGS sequence"/>
</dbReference>
<reference evidence="1 2" key="1">
    <citation type="submission" date="2016-10" db="EMBL/GenBank/DDBJ databases">
        <title>The genome sequence of Colletotrichum fioriniae PJ7.</title>
        <authorList>
            <person name="Baroncelli R."/>
        </authorList>
    </citation>
    <scope>NUCLEOTIDE SEQUENCE [LARGE SCALE GENOMIC DNA]</scope>
    <source>
        <strain evidence="1 2">IMI 309622</strain>
    </source>
</reference>
<comment type="caution">
    <text evidence="1">The sequence shown here is derived from an EMBL/GenBank/DDBJ whole genome shotgun (WGS) entry which is preliminary data.</text>
</comment>
<dbReference type="RefSeq" id="XP_060318715.1">
    <property type="nucleotide sequence ID" value="XM_060450065.1"/>
</dbReference>
<organism evidence="1 2">
    <name type="scientific">Colletotrichum costaricense</name>
    <dbReference type="NCBI Taxonomy" id="1209916"/>
    <lineage>
        <taxon>Eukaryota</taxon>
        <taxon>Fungi</taxon>
        <taxon>Dikarya</taxon>
        <taxon>Ascomycota</taxon>
        <taxon>Pezizomycotina</taxon>
        <taxon>Sordariomycetes</taxon>
        <taxon>Hypocreomycetidae</taxon>
        <taxon>Glomerellales</taxon>
        <taxon>Glomerellaceae</taxon>
        <taxon>Colletotrichum</taxon>
        <taxon>Colletotrichum acutatum species complex</taxon>
    </lineage>
</organism>
<keyword evidence="2" id="KW-1185">Reference proteome</keyword>
<gene>
    <name evidence="1" type="ORF">CCOS01_01873</name>
</gene>
<dbReference type="EMBL" id="MOOE01000002">
    <property type="protein sequence ID" value="KAK1536553.1"/>
    <property type="molecule type" value="Genomic_DNA"/>
</dbReference>
<dbReference type="AlphaFoldDB" id="A0AAI9Z884"/>
<sequence length="193" mass="22070">MRRTTQALRYGPLDMGIRCIHRRVDMLSFEGQNIALFQDETYVRSSSTSSSVLSKRCTTCQRSSNDVFRTRLRRSISPTRPRVSLFPQAFTFHHHNRLMPGAEISTIVQAPETDSQQNIVTTNVPISAFRPTASIILCTSQSQSPMPSTQPQSRPVYPIACRRRRRRRRLRADRMILIHPGAMEKPGPSSRFI</sequence>
<name>A0AAI9Z884_9PEZI</name>
<evidence type="ECO:0000313" key="2">
    <source>
        <dbReference type="Proteomes" id="UP001240678"/>
    </source>
</evidence>
<dbReference type="GeneID" id="85333612"/>
<protein>
    <submittedName>
        <fullName evidence="1">Uncharacterized protein</fullName>
    </submittedName>
</protein>